<dbReference type="InterPro" id="IPR004193">
    <property type="entry name" value="Glyco_hydro_13_N"/>
</dbReference>
<feature type="active site" description="Nucleophile" evidence="10">
    <location>
        <position position="420"/>
    </location>
</feature>
<evidence type="ECO:0000256" key="1">
    <source>
        <dbReference type="ARBA" id="ARBA00000826"/>
    </source>
</evidence>
<keyword evidence="9 10" id="KW-0119">Carbohydrate metabolism</keyword>
<dbReference type="CDD" id="cd11322">
    <property type="entry name" value="AmyAc_Glg_BE"/>
    <property type="match status" value="1"/>
</dbReference>
<proteinExistence type="inferred from homology"/>
<dbReference type="InterPro" id="IPR054169">
    <property type="entry name" value="GlgB_N"/>
</dbReference>
<dbReference type="Proteomes" id="UP001054820">
    <property type="component" value="Chromosome"/>
</dbReference>
<dbReference type="Gene3D" id="3.20.20.80">
    <property type="entry name" value="Glycosidases"/>
    <property type="match status" value="1"/>
</dbReference>
<keyword evidence="8 10" id="KW-0320">Glycogen biosynthesis</keyword>
<sequence length="738" mass="85106">MQISWQTLGKVLQGNINVLAQGRHHDPFLFLGCHPVDISEENKHKENGWSLSVWLPTAEKAEVEGHELQRVENSDLFMAFITDKQKLALPKHYAVKWIEADASEHEMVSPYTFLPQLGELDLHLFSEGRHWQVYDVLGAHPKVIDGISGVQFAVWAPAAERVSVVGDFNGWHGLRHPMRVNGGSGVWELFIPGLHAGDIYKFEIRNRQSGHCFTKTDPYAVSMEHRPKTGCVVYQSDYQWNDQAWLKQLAEFDWQKSPINIYEVHLGSWQRADDGGFLSYREIAHRLVEYVQWMGYTHIELLPISEHPLDESWGYQTTGYFAPTSRFGSPDDFRYFVDYCHQHNIGVFLDWVPAHFPKDEFALGRFDGSALYEHEDPRKGEHQDWGTYIFNFGRNEVRNFLISNALYWIKELHIDGLRVDAVASMLYLDYSREDGQWLPNEHGGRENLEAIDFMRNLNEQVHAQCPGAVVMAEESTSWPMVSRPNWMGGLGFSMKWNMGWMNDTLDYFEKEPIYRPYHHNQLTFSQVYAYSENFVLPLSHDEVVHLKGSLIAKMPGDDWQKAANLRLLLAYQGLHPGKKLLFMGCEFAQWGEWSEARSLDWHLCDDALNRGVQLLAKSVNELYKTHPALYERDFESSGFEWIDCHDYQQSILSFIRQADNQKLICVFNFTPVPRENYRIGLPQAGQYIEVLNSDSELFGGSNKGNAGYVFSEDFAWMNQPYSAELTLPPLSVVVLRLG</sequence>
<dbReference type="InterPro" id="IPR014756">
    <property type="entry name" value="Ig_E-set"/>
</dbReference>
<evidence type="ECO:0000256" key="5">
    <source>
        <dbReference type="ARBA" id="ARBA00022600"/>
    </source>
</evidence>
<dbReference type="PIRSF" id="PIRSF000463">
    <property type="entry name" value="GlgB"/>
    <property type="match status" value="1"/>
</dbReference>
<dbReference type="SUPFAM" id="SSF51011">
    <property type="entry name" value="Glycosyl hydrolase domain"/>
    <property type="match status" value="1"/>
</dbReference>
<dbReference type="CDD" id="cd02855">
    <property type="entry name" value="E_set_GBE_prok_N"/>
    <property type="match status" value="1"/>
</dbReference>
<dbReference type="InterPro" id="IPR006047">
    <property type="entry name" value="GH13_cat_dom"/>
</dbReference>
<organism evidence="12 13">
    <name type="scientific">Thiomicrorhabdus immobilis</name>
    <dbReference type="NCBI Taxonomy" id="2791037"/>
    <lineage>
        <taxon>Bacteria</taxon>
        <taxon>Pseudomonadati</taxon>
        <taxon>Pseudomonadota</taxon>
        <taxon>Gammaproteobacteria</taxon>
        <taxon>Thiotrichales</taxon>
        <taxon>Piscirickettsiaceae</taxon>
        <taxon>Thiomicrorhabdus</taxon>
    </lineage>
</organism>
<evidence type="ECO:0000256" key="8">
    <source>
        <dbReference type="ARBA" id="ARBA00023056"/>
    </source>
</evidence>
<dbReference type="SUPFAM" id="SSF51445">
    <property type="entry name" value="(Trans)glycosidases"/>
    <property type="match status" value="1"/>
</dbReference>
<dbReference type="NCBIfam" id="TIGR01515">
    <property type="entry name" value="branching_enzym"/>
    <property type="match status" value="1"/>
</dbReference>
<dbReference type="HAMAP" id="MF_00685">
    <property type="entry name" value="GlgB"/>
    <property type="match status" value="1"/>
</dbReference>
<dbReference type="EMBL" id="AP024202">
    <property type="protein sequence ID" value="BCN92686.1"/>
    <property type="molecule type" value="Genomic_DNA"/>
</dbReference>
<keyword evidence="5 10" id="KW-0321">Glycogen metabolism</keyword>
<evidence type="ECO:0000313" key="12">
    <source>
        <dbReference type="EMBL" id="BCN92686.1"/>
    </source>
</evidence>
<dbReference type="InterPro" id="IPR017853">
    <property type="entry name" value="GH"/>
</dbReference>
<keyword evidence="13" id="KW-1185">Reference proteome</keyword>
<dbReference type="InterPro" id="IPR037439">
    <property type="entry name" value="Branching_enzy"/>
</dbReference>
<evidence type="ECO:0000256" key="4">
    <source>
        <dbReference type="ARBA" id="ARBA00009000"/>
    </source>
</evidence>
<evidence type="ECO:0000256" key="3">
    <source>
        <dbReference type="ARBA" id="ARBA00004964"/>
    </source>
</evidence>
<dbReference type="PANTHER" id="PTHR43651">
    <property type="entry name" value="1,4-ALPHA-GLUCAN-BRANCHING ENZYME"/>
    <property type="match status" value="1"/>
</dbReference>
<dbReference type="Pfam" id="PF22019">
    <property type="entry name" value="GlgB_N"/>
    <property type="match status" value="1"/>
</dbReference>
<dbReference type="Gene3D" id="2.60.40.1180">
    <property type="entry name" value="Golgi alpha-mannosidase II"/>
    <property type="match status" value="1"/>
</dbReference>
<feature type="active site" description="Proton donor" evidence="10">
    <location>
        <position position="473"/>
    </location>
</feature>
<keyword evidence="7 10" id="KW-0808">Transferase</keyword>
<protein>
    <recommendedName>
        <fullName evidence="10">1,4-alpha-glucan branching enzyme GlgB</fullName>
        <ecNumber evidence="10">2.4.1.18</ecNumber>
    </recommendedName>
    <alternativeName>
        <fullName evidence="10">1,4-alpha-D-glucan:1,4-alpha-D-glucan 6-glucosyl-transferase</fullName>
    </alternativeName>
    <alternativeName>
        <fullName evidence="10">Alpha-(1-&gt;4)-glucan branching enzyme</fullName>
    </alternativeName>
    <alternativeName>
        <fullName evidence="10">Glycogen branching enzyme</fullName>
        <shortName evidence="10">BE</shortName>
    </alternativeName>
</protein>
<dbReference type="SUPFAM" id="SSF81296">
    <property type="entry name" value="E set domains"/>
    <property type="match status" value="2"/>
</dbReference>
<dbReference type="Pfam" id="PF02806">
    <property type="entry name" value="Alpha-amylase_C"/>
    <property type="match status" value="1"/>
</dbReference>
<reference evidence="12" key="1">
    <citation type="journal article" date="2022" name="Arch. Microbiol.">
        <title>Thiomicrorhabdus immobilis sp. nov., a mesophilic sulfur-oxidizing bacterium isolated from sediment of a brackish lake in northern Japan.</title>
        <authorList>
            <person name="Kojima H."/>
            <person name="Mochizuki J."/>
            <person name="Kanda M."/>
            <person name="Watanabe T."/>
            <person name="Fukui M."/>
        </authorList>
    </citation>
    <scope>NUCLEOTIDE SEQUENCE</scope>
    <source>
        <strain evidence="12">Am19</strain>
    </source>
</reference>
<comment type="subunit">
    <text evidence="10">Monomer.</text>
</comment>
<feature type="domain" description="Glycosyl hydrolase family 13 catalytic" evidence="11">
    <location>
        <begin position="263"/>
        <end position="623"/>
    </location>
</feature>
<gene>
    <name evidence="10 12" type="primary">glgB</name>
    <name evidence="12" type="ORF">THMIRHAM_04710</name>
</gene>
<evidence type="ECO:0000256" key="2">
    <source>
        <dbReference type="ARBA" id="ARBA00002953"/>
    </source>
</evidence>
<keyword evidence="6 10" id="KW-0328">Glycosyltransferase</keyword>
<dbReference type="InterPro" id="IPR013783">
    <property type="entry name" value="Ig-like_fold"/>
</dbReference>
<evidence type="ECO:0000256" key="9">
    <source>
        <dbReference type="ARBA" id="ARBA00023277"/>
    </source>
</evidence>
<dbReference type="InterPro" id="IPR044143">
    <property type="entry name" value="GlgB_N_E_set_prok"/>
</dbReference>
<dbReference type="NCBIfam" id="NF008967">
    <property type="entry name" value="PRK12313.1"/>
    <property type="match status" value="1"/>
</dbReference>
<dbReference type="InterPro" id="IPR006048">
    <property type="entry name" value="A-amylase/branching_C"/>
</dbReference>
<dbReference type="InterPro" id="IPR006407">
    <property type="entry name" value="GlgB"/>
</dbReference>
<evidence type="ECO:0000256" key="7">
    <source>
        <dbReference type="ARBA" id="ARBA00022679"/>
    </source>
</evidence>
<evidence type="ECO:0000259" key="11">
    <source>
        <dbReference type="SMART" id="SM00642"/>
    </source>
</evidence>
<dbReference type="EC" id="2.4.1.18" evidence="10"/>
<name>A0ABN6CUL4_9GAMM</name>
<evidence type="ECO:0000256" key="10">
    <source>
        <dbReference type="HAMAP-Rule" id="MF_00685"/>
    </source>
</evidence>
<dbReference type="Pfam" id="PF02922">
    <property type="entry name" value="CBM_48"/>
    <property type="match status" value="1"/>
</dbReference>
<comment type="function">
    <text evidence="2 10">Catalyzes the formation of the alpha-1,6-glucosidic linkages in glycogen by scission of a 1,4-alpha-linked oligosaccharide from growing alpha-1,4-glucan chains and the subsequent attachment of the oligosaccharide to the alpha-1,6 position.</text>
</comment>
<accession>A0ABN6CUL4</accession>
<dbReference type="RefSeq" id="WP_237262803.1">
    <property type="nucleotide sequence ID" value="NZ_AP024202.1"/>
</dbReference>
<comment type="pathway">
    <text evidence="3 10">Glycan biosynthesis; glycogen biosynthesis.</text>
</comment>
<dbReference type="SMART" id="SM00642">
    <property type="entry name" value="Aamy"/>
    <property type="match status" value="1"/>
</dbReference>
<dbReference type="PANTHER" id="PTHR43651:SF3">
    <property type="entry name" value="1,4-ALPHA-GLUCAN-BRANCHING ENZYME"/>
    <property type="match status" value="1"/>
</dbReference>
<dbReference type="NCBIfam" id="NF003811">
    <property type="entry name" value="PRK05402.1"/>
    <property type="match status" value="1"/>
</dbReference>
<dbReference type="Pfam" id="PF00128">
    <property type="entry name" value="Alpha-amylase"/>
    <property type="match status" value="1"/>
</dbReference>
<dbReference type="Gene3D" id="2.60.40.10">
    <property type="entry name" value="Immunoglobulins"/>
    <property type="match status" value="2"/>
</dbReference>
<evidence type="ECO:0000256" key="6">
    <source>
        <dbReference type="ARBA" id="ARBA00022676"/>
    </source>
</evidence>
<dbReference type="InterPro" id="IPR013780">
    <property type="entry name" value="Glyco_hydro_b"/>
</dbReference>
<comment type="similarity">
    <text evidence="4 10">Belongs to the glycosyl hydrolase 13 family. GlgB subfamily.</text>
</comment>
<evidence type="ECO:0000313" key="13">
    <source>
        <dbReference type="Proteomes" id="UP001054820"/>
    </source>
</evidence>
<comment type="catalytic activity">
    <reaction evidence="1 10">
        <text>Transfers a segment of a (1-&gt;4)-alpha-D-glucan chain to a primary hydroxy group in a similar glucan chain.</text>
        <dbReference type="EC" id="2.4.1.18"/>
    </reaction>
</comment>